<evidence type="ECO:0000313" key="4">
    <source>
        <dbReference type="Proteomes" id="UP001208570"/>
    </source>
</evidence>
<comment type="caution">
    <text evidence="3">The sequence shown here is derived from an EMBL/GenBank/DDBJ whole genome shotgun (WGS) entry which is preliminary data.</text>
</comment>
<name>A0AAD9N4F0_9ANNE</name>
<reference evidence="3" key="1">
    <citation type="journal article" date="2023" name="Mol. Biol. Evol.">
        <title>Third-Generation Sequencing Reveals the Adaptive Role of the Epigenome in Three Deep-Sea Polychaetes.</title>
        <authorList>
            <person name="Perez M."/>
            <person name="Aroh O."/>
            <person name="Sun Y."/>
            <person name="Lan Y."/>
            <person name="Juniper S.K."/>
            <person name="Young C.R."/>
            <person name="Angers B."/>
            <person name="Qian P.Y."/>
        </authorList>
    </citation>
    <scope>NUCLEOTIDE SEQUENCE</scope>
    <source>
        <strain evidence="3">P08H-3</strain>
    </source>
</reference>
<sequence>MYNNLLIRRFGQPTFSAKDDWPTSVRTRTGVSSDTLVTVLSLRFIFVVPLLEFFRDGEAPVDVLDGEDGILFVHQADGRATGDAFVLFSGDQDASKALSKHRQCIGTRYIELFKSTTAEVQQVLNRSMDPRTPNPADPGDIQLPALIHQIPQSHIPSVILPQQIITSGTQKDCIRMRGLPFEASVTDIITFLGEYSRNIVYQGVHMVFNAQGTPSGEAFIQMNSEQAAEIAALSKHKKFMFINNKKRYIEVIQCSGDDMNLVLTNGLAAGIPPAVLSHAAPPTGMIPQRHIVTAGGAMLPPPSMTPSAVAISTPSPVIPGGPAGVTVSATGGVLPNAAAFQPSAIYAATVPQIGTMPQHPTAQNIMQTAPPAAAPALAPPMATIPGLTHLPPRQVAPYAGYQPLLYWYPSPPVSPQSAAYYVQSNCSTTMMMKGLPYTSQPSDMMAYLDGVCDVEKQ</sequence>
<dbReference type="SUPFAM" id="SSF54928">
    <property type="entry name" value="RNA-binding domain, RBD"/>
    <property type="match status" value="2"/>
</dbReference>
<proteinExistence type="predicted"/>
<dbReference type="AlphaFoldDB" id="A0AAD9N4F0"/>
<evidence type="ECO:0008006" key="5">
    <source>
        <dbReference type="Google" id="ProtNLM"/>
    </source>
</evidence>
<organism evidence="3 4">
    <name type="scientific">Paralvinella palmiformis</name>
    <dbReference type="NCBI Taxonomy" id="53620"/>
    <lineage>
        <taxon>Eukaryota</taxon>
        <taxon>Metazoa</taxon>
        <taxon>Spiralia</taxon>
        <taxon>Lophotrochozoa</taxon>
        <taxon>Annelida</taxon>
        <taxon>Polychaeta</taxon>
        <taxon>Sedentaria</taxon>
        <taxon>Canalipalpata</taxon>
        <taxon>Terebellida</taxon>
        <taxon>Terebelliformia</taxon>
        <taxon>Alvinellidae</taxon>
        <taxon>Paralvinella</taxon>
    </lineage>
</organism>
<evidence type="ECO:0000256" key="2">
    <source>
        <dbReference type="ARBA" id="ARBA00022884"/>
    </source>
</evidence>
<dbReference type="Gene3D" id="3.30.70.330">
    <property type="match status" value="2"/>
</dbReference>
<dbReference type="Proteomes" id="UP001208570">
    <property type="component" value="Unassembled WGS sequence"/>
</dbReference>
<dbReference type="InterPro" id="IPR050666">
    <property type="entry name" value="ESRP"/>
</dbReference>
<evidence type="ECO:0000256" key="1">
    <source>
        <dbReference type="ARBA" id="ARBA00022737"/>
    </source>
</evidence>
<keyword evidence="4" id="KW-1185">Reference proteome</keyword>
<gene>
    <name evidence="3" type="ORF">LSH36_216g07062</name>
</gene>
<accession>A0AAD9N4F0</accession>
<protein>
    <recommendedName>
        <fullName evidence="5">RRM domain-containing protein</fullName>
    </recommendedName>
</protein>
<dbReference type="EMBL" id="JAODUP010000216">
    <property type="protein sequence ID" value="KAK2156340.1"/>
    <property type="molecule type" value="Genomic_DNA"/>
</dbReference>
<dbReference type="GO" id="GO:0003723">
    <property type="term" value="F:RNA binding"/>
    <property type="evidence" value="ECO:0007669"/>
    <property type="project" value="UniProtKB-KW"/>
</dbReference>
<keyword evidence="1" id="KW-0677">Repeat</keyword>
<keyword evidence="2" id="KW-0694">RNA-binding</keyword>
<evidence type="ECO:0000313" key="3">
    <source>
        <dbReference type="EMBL" id="KAK2156340.1"/>
    </source>
</evidence>
<dbReference type="InterPro" id="IPR012677">
    <property type="entry name" value="Nucleotide-bd_a/b_plait_sf"/>
</dbReference>
<dbReference type="PANTHER" id="PTHR13976">
    <property type="entry name" value="HETEROGENEOUS NUCLEAR RIBONUCLEOPROTEIN-RELATED"/>
    <property type="match status" value="1"/>
</dbReference>
<dbReference type="InterPro" id="IPR035979">
    <property type="entry name" value="RBD_domain_sf"/>
</dbReference>